<dbReference type="GO" id="GO:0051213">
    <property type="term" value="F:dioxygenase activity"/>
    <property type="evidence" value="ECO:0007669"/>
    <property type="project" value="UniProtKB-KW"/>
</dbReference>
<evidence type="ECO:0000256" key="1">
    <source>
        <dbReference type="ARBA" id="ARBA00007730"/>
    </source>
</evidence>
<evidence type="ECO:0000256" key="3">
    <source>
        <dbReference type="ARBA" id="ARBA00023002"/>
    </source>
</evidence>
<keyword evidence="2" id="KW-0223">Dioxygenase</keyword>
<reference evidence="7" key="1">
    <citation type="submission" date="2025-08" db="UniProtKB">
        <authorList>
            <consortium name="RefSeq"/>
        </authorList>
    </citation>
    <scope>IDENTIFICATION</scope>
    <source>
        <tissue evidence="7">Whole sample</tissue>
    </source>
</reference>
<dbReference type="RefSeq" id="XP_022340126.1">
    <property type="nucleotide sequence ID" value="XM_022484418.1"/>
</dbReference>
<dbReference type="Proteomes" id="UP000694844">
    <property type="component" value="Chromosome 5"/>
</dbReference>
<feature type="transmembrane region" description="Helical" evidence="4">
    <location>
        <begin position="7"/>
        <end position="27"/>
    </location>
</feature>
<dbReference type="SUPFAM" id="SSF51197">
    <property type="entry name" value="Clavaminate synthase-like"/>
    <property type="match status" value="1"/>
</dbReference>
<organism evidence="6 7">
    <name type="scientific">Crassostrea virginica</name>
    <name type="common">Eastern oyster</name>
    <dbReference type="NCBI Taxonomy" id="6565"/>
    <lineage>
        <taxon>Eukaryota</taxon>
        <taxon>Metazoa</taxon>
        <taxon>Spiralia</taxon>
        <taxon>Lophotrochozoa</taxon>
        <taxon>Mollusca</taxon>
        <taxon>Bivalvia</taxon>
        <taxon>Autobranchia</taxon>
        <taxon>Pteriomorphia</taxon>
        <taxon>Ostreida</taxon>
        <taxon>Ostreoidea</taxon>
        <taxon>Ostreidae</taxon>
        <taxon>Crassostrea</taxon>
    </lineage>
</organism>
<dbReference type="GeneID" id="111134889"/>
<feature type="domain" description="Aspartyl/asparaginy/proline hydroxylase" evidence="5">
    <location>
        <begin position="140"/>
        <end position="293"/>
    </location>
</feature>
<evidence type="ECO:0000313" key="6">
    <source>
        <dbReference type="Proteomes" id="UP000694844"/>
    </source>
</evidence>
<dbReference type="PANTHER" id="PTHR46332">
    <property type="entry name" value="ASPARTATE BETA-HYDROXYLASE DOMAIN-CONTAINING PROTEIN 2"/>
    <property type="match status" value="1"/>
</dbReference>
<name>A0A8B8EK97_CRAVI</name>
<dbReference type="Pfam" id="PF05118">
    <property type="entry name" value="Asp_Arg_Hydrox"/>
    <property type="match status" value="1"/>
</dbReference>
<keyword evidence="3" id="KW-0560">Oxidoreductase</keyword>
<evidence type="ECO:0000313" key="7">
    <source>
        <dbReference type="RefSeq" id="XP_022340126.1"/>
    </source>
</evidence>
<keyword evidence="4" id="KW-1133">Transmembrane helix</keyword>
<comment type="similarity">
    <text evidence="1">Belongs to the aspartyl/asparaginyl beta-hydroxylase family.</text>
</comment>
<sequence>MTTKLIMLEYVFVGIAFLCAVGIVLFYNAKKNINGNAEFSSCRNPNCVRCVQYQQVMIRAYERYQQLSKIHKENKDSTGRIHKSLHRNIVHSNGSSEQLLNHYSEPNPLVFDLKELNLNDLYDPSTTDQFTDDVRVLQDNKDKICSDFHRISRPQYQHLWLKNDTPFGQWSVFHLINQGKTVVNNVKHCEKTFEIISGLQNIMKRNVFGNVVFSVINPGTVISTHYGPTNIRIRCHLGLITVDECTLTVSGKQRKWKEGECLLFNDAFPHGVTHAGKEGDSSRCVLIVDLWHPDISLQERNSIDYIFSPVNR</sequence>
<keyword evidence="4" id="KW-0472">Membrane</keyword>
<dbReference type="InterPro" id="IPR027443">
    <property type="entry name" value="IPNS-like_sf"/>
</dbReference>
<proteinExistence type="inferred from homology"/>
<dbReference type="InterPro" id="IPR007803">
    <property type="entry name" value="Asp/Arg/Pro-Hydrxlase"/>
</dbReference>
<dbReference type="Gene3D" id="2.60.120.330">
    <property type="entry name" value="B-lactam Antibiotic, Isopenicillin N Synthase, Chain"/>
    <property type="match status" value="1"/>
</dbReference>
<dbReference type="AlphaFoldDB" id="A0A8B8EK97"/>
<dbReference type="GO" id="GO:0016020">
    <property type="term" value="C:membrane"/>
    <property type="evidence" value="ECO:0007669"/>
    <property type="project" value="TreeGrafter"/>
</dbReference>
<protein>
    <submittedName>
        <fullName evidence="7">Aspartate beta-hydroxylase domain-containing protein 2-like</fullName>
    </submittedName>
</protein>
<keyword evidence="6" id="KW-1185">Reference proteome</keyword>
<dbReference type="PANTHER" id="PTHR46332:SF5">
    <property type="entry name" value="ASPARTATE BETA-HYDROXYLASE DOMAIN CONTAINING 2"/>
    <property type="match status" value="1"/>
</dbReference>
<dbReference type="OrthoDB" id="438431at2759"/>
<evidence type="ECO:0000256" key="4">
    <source>
        <dbReference type="SAM" id="Phobius"/>
    </source>
</evidence>
<keyword evidence="4" id="KW-0812">Transmembrane</keyword>
<gene>
    <name evidence="7" type="primary">LOC111134889</name>
</gene>
<dbReference type="InterPro" id="IPR051821">
    <property type="entry name" value="Asp/Asn_beta-hydroxylase"/>
</dbReference>
<dbReference type="KEGG" id="cvn:111134889"/>
<accession>A0A8B8EK97</accession>
<evidence type="ECO:0000256" key="2">
    <source>
        <dbReference type="ARBA" id="ARBA00022964"/>
    </source>
</evidence>
<evidence type="ECO:0000259" key="5">
    <source>
        <dbReference type="Pfam" id="PF05118"/>
    </source>
</evidence>